<dbReference type="InterPro" id="IPR007219">
    <property type="entry name" value="XnlR_reg_dom"/>
</dbReference>
<evidence type="ECO:0000259" key="7">
    <source>
        <dbReference type="PROSITE" id="PS50048"/>
    </source>
</evidence>
<evidence type="ECO:0000256" key="4">
    <source>
        <dbReference type="ARBA" id="ARBA00023163"/>
    </source>
</evidence>
<dbReference type="InterPro" id="IPR001138">
    <property type="entry name" value="Zn2Cys6_DnaBD"/>
</dbReference>
<dbReference type="EMBL" id="JBFTWV010000117">
    <property type="protein sequence ID" value="KAL2786451.1"/>
    <property type="molecule type" value="Genomic_DNA"/>
</dbReference>
<accession>A0ABR4FT58</accession>
<keyword evidence="2" id="KW-0805">Transcription regulation</keyword>
<feature type="region of interest" description="Disordered" evidence="6">
    <location>
        <begin position="49"/>
        <end position="79"/>
    </location>
</feature>
<sequence length="672" mass="75101">MQSPRLNKSCDQCRSRKVRCIVPPSSDDGRPVACTHCIKRNETCQFSNLKRRLRPKSTTSEEGQTTARPSPTKKSSDSFKHSSDLFIDRLLSSSSESAILYDESSVLKAHDDRVPSSGIAFFSPKRVDSLVRRLGNAHLRELVRQIDKTIRTRLLARPEKDISLYALAKAQTEVEIDLDAESHIQRYFEVLHPVYPFLDKSAFEEKAASSDLLQELKTDFVFCGLYYAVLAIGCQYNGLSSFIPDDNRAWKFFRIALGRLDRILMSPESLASRQAVTAMAIFATSAFGHNLDQALIAEAGRMTLALRYHKSTISEDTALCHQTFWVIYHLEKRYCFQARQTSAIADYDIGCPVPSAPESIIGVYNWLLSSARFSRILSIAYASLFSVSASTQPDDALLASVDHVHTLLEEWRQSIPLDFRPKEPLQRRRLSNGASKEIALRTHYYYYHLVIALSRLTLHVSCDVAKSENAMRALLDTARSIIDLTRFIDVEPYTPTFILAILPLSALFILFDFVIHHPTNPEIRSYLTLLDIVAGHFSQLDHASNGVIPSSYLSEFSHMARQYVQNWSKQTSTTGATSSDPGTGPGAAGTSSVITPAPISVSATATTTTPMCTNPSLSIPEAGEQSNPTLMEGLDYNSLDSLYFLTPDSDFWAGGRSFEQFDPREFYGEIFL</sequence>
<dbReference type="PROSITE" id="PS50048">
    <property type="entry name" value="ZN2_CY6_FUNGAL_2"/>
    <property type="match status" value="1"/>
</dbReference>
<keyword evidence="3" id="KW-0238">DNA-binding</keyword>
<evidence type="ECO:0000256" key="3">
    <source>
        <dbReference type="ARBA" id="ARBA00023125"/>
    </source>
</evidence>
<dbReference type="CDD" id="cd00067">
    <property type="entry name" value="GAL4"/>
    <property type="match status" value="1"/>
</dbReference>
<feature type="compositionally biased region" description="Polar residues" evidence="6">
    <location>
        <begin position="56"/>
        <end position="69"/>
    </location>
</feature>
<evidence type="ECO:0000313" key="8">
    <source>
        <dbReference type="EMBL" id="KAL2786451.1"/>
    </source>
</evidence>
<dbReference type="PANTHER" id="PTHR46910">
    <property type="entry name" value="TRANSCRIPTION FACTOR PDR1"/>
    <property type="match status" value="1"/>
</dbReference>
<feature type="compositionally biased region" description="Polar residues" evidence="6">
    <location>
        <begin position="570"/>
        <end position="581"/>
    </location>
</feature>
<dbReference type="InterPro" id="IPR036864">
    <property type="entry name" value="Zn2-C6_fun-type_DNA-bd_sf"/>
</dbReference>
<feature type="region of interest" description="Disordered" evidence="6">
    <location>
        <begin position="570"/>
        <end position="593"/>
    </location>
</feature>
<evidence type="ECO:0000256" key="1">
    <source>
        <dbReference type="ARBA" id="ARBA00022723"/>
    </source>
</evidence>
<keyword evidence="5" id="KW-0539">Nucleus</keyword>
<evidence type="ECO:0000313" key="9">
    <source>
        <dbReference type="Proteomes" id="UP001610563"/>
    </source>
</evidence>
<name>A0ABR4FT58_9EURO</name>
<protein>
    <recommendedName>
        <fullName evidence="7">Zn(2)-C6 fungal-type domain-containing protein</fullName>
    </recommendedName>
</protein>
<feature type="domain" description="Zn(2)-C6 fungal-type" evidence="7">
    <location>
        <begin position="9"/>
        <end position="46"/>
    </location>
</feature>
<dbReference type="PANTHER" id="PTHR46910:SF25">
    <property type="entry name" value="ABC-TRANSPORTER-REGULATING TRANSCRIPTION FACTOR"/>
    <property type="match status" value="1"/>
</dbReference>
<organism evidence="8 9">
    <name type="scientific">Aspergillus keveii</name>
    <dbReference type="NCBI Taxonomy" id="714993"/>
    <lineage>
        <taxon>Eukaryota</taxon>
        <taxon>Fungi</taxon>
        <taxon>Dikarya</taxon>
        <taxon>Ascomycota</taxon>
        <taxon>Pezizomycotina</taxon>
        <taxon>Eurotiomycetes</taxon>
        <taxon>Eurotiomycetidae</taxon>
        <taxon>Eurotiales</taxon>
        <taxon>Aspergillaceae</taxon>
        <taxon>Aspergillus</taxon>
        <taxon>Aspergillus subgen. Nidulantes</taxon>
    </lineage>
</organism>
<reference evidence="8 9" key="1">
    <citation type="submission" date="2024-07" db="EMBL/GenBank/DDBJ databases">
        <title>Section-level genome sequencing and comparative genomics of Aspergillus sections Usti and Cavernicolus.</title>
        <authorList>
            <consortium name="Lawrence Berkeley National Laboratory"/>
            <person name="Nybo J.L."/>
            <person name="Vesth T.C."/>
            <person name="Theobald S."/>
            <person name="Frisvad J.C."/>
            <person name="Larsen T.O."/>
            <person name="Kjaerboelling I."/>
            <person name="Rothschild-Mancinelli K."/>
            <person name="Lyhne E.K."/>
            <person name="Kogle M.E."/>
            <person name="Barry K."/>
            <person name="Clum A."/>
            <person name="Na H."/>
            <person name="Ledsgaard L."/>
            <person name="Lin J."/>
            <person name="Lipzen A."/>
            <person name="Kuo A."/>
            <person name="Riley R."/>
            <person name="Mondo S."/>
            <person name="Labutti K."/>
            <person name="Haridas S."/>
            <person name="Pangalinan J."/>
            <person name="Salamov A.A."/>
            <person name="Simmons B.A."/>
            <person name="Magnuson J.K."/>
            <person name="Chen J."/>
            <person name="Drula E."/>
            <person name="Henrissat B."/>
            <person name="Wiebenga A."/>
            <person name="Lubbers R.J."/>
            <person name="Gomes A.C."/>
            <person name="Makela M.R."/>
            <person name="Stajich J."/>
            <person name="Grigoriev I.V."/>
            <person name="Mortensen U.H."/>
            <person name="De Vries R.P."/>
            <person name="Baker S.E."/>
            <person name="Andersen M.R."/>
        </authorList>
    </citation>
    <scope>NUCLEOTIDE SEQUENCE [LARGE SCALE GENOMIC DNA]</scope>
    <source>
        <strain evidence="8 9">CBS 209.92</strain>
    </source>
</reference>
<keyword evidence="1" id="KW-0479">Metal-binding</keyword>
<dbReference type="Proteomes" id="UP001610563">
    <property type="component" value="Unassembled WGS sequence"/>
</dbReference>
<dbReference type="Pfam" id="PF00172">
    <property type="entry name" value="Zn_clus"/>
    <property type="match status" value="1"/>
</dbReference>
<comment type="caution">
    <text evidence="8">The sequence shown here is derived from an EMBL/GenBank/DDBJ whole genome shotgun (WGS) entry which is preliminary data.</text>
</comment>
<dbReference type="SUPFAM" id="SSF57701">
    <property type="entry name" value="Zn2/Cys6 DNA-binding domain"/>
    <property type="match status" value="1"/>
</dbReference>
<proteinExistence type="predicted"/>
<gene>
    <name evidence="8" type="ORF">BJX66DRAFT_30757</name>
</gene>
<keyword evidence="9" id="KW-1185">Reference proteome</keyword>
<evidence type="ECO:0000256" key="2">
    <source>
        <dbReference type="ARBA" id="ARBA00023015"/>
    </source>
</evidence>
<evidence type="ECO:0000256" key="6">
    <source>
        <dbReference type="SAM" id="MobiDB-lite"/>
    </source>
</evidence>
<dbReference type="Gene3D" id="4.10.240.10">
    <property type="entry name" value="Zn(2)-C6 fungal-type DNA-binding domain"/>
    <property type="match status" value="1"/>
</dbReference>
<dbReference type="InterPro" id="IPR050987">
    <property type="entry name" value="AtrR-like"/>
</dbReference>
<dbReference type="CDD" id="cd12148">
    <property type="entry name" value="fungal_TF_MHR"/>
    <property type="match status" value="1"/>
</dbReference>
<dbReference type="Pfam" id="PF04082">
    <property type="entry name" value="Fungal_trans"/>
    <property type="match status" value="1"/>
</dbReference>
<keyword evidence="4" id="KW-0804">Transcription</keyword>
<dbReference type="SMART" id="SM00066">
    <property type="entry name" value="GAL4"/>
    <property type="match status" value="1"/>
</dbReference>
<evidence type="ECO:0000256" key="5">
    <source>
        <dbReference type="ARBA" id="ARBA00023242"/>
    </source>
</evidence>